<dbReference type="AlphaFoldDB" id="A0A4Q9FSY0"/>
<dbReference type="PROSITE" id="PS51257">
    <property type="entry name" value="PROKAR_LIPOPROTEIN"/>
    <property type="match status" value="1"/>
</dbReference>
<comment type="caution">
    <text evidence="1">The sequence shown here is derived from an EMBL/GenBank/DDBJ whole genome shotgun (WGS) entry which is preliminary data.</text>
</comment>
<evidence type="ECO:0000313" key="2">
    <source>
        <dbReference type="Proteomes" id="UP000292372"/>
    </source>
</evidence>
<organism evidence="1 2">
    <name type="scientific">Hyunsoonleella pacifica</name>
    <dbReference type="NCBI Taxonomy" id="1080224"/>
    <lineage>
        <taxon>Bacteria</taxon>
        <taxon>Pseudomonadati</taxon>
        <taxon>Bacteroidota</taxon>
        <taxon>Flavobacteriia</taxon>
        <taxon>Flavobacteriales</taxon>
        <taxon>Flavobacteriaceae</taxon>
    </lineage>
</organism>
<gene>
    <name evidence="1" type="ORF">EYD46_03345</name>
</gene>
<dbReference type="OrthoDB" id="5496093at2"/>
<dbReference type="RefSeq" id="WP_130935627.1">
    <property type="nucleotide sequence ID" value="NZ_BMEE01000001.1"/>
</dbReference>
<proteinExistence type="predicted"/>
<reference evidence="1 2" key="1">
    <citation type="journal article" date="2015" name="Int. J. Syst. Evol. Microbiol.">
        <title>Hyunsoonleella pacifica sp. nov., isolated from seawater of South Pacific Gyre.</title>
        <authorList>
            <person name="Gao X."/>
            <person name="Zhang Z."/>
            <person name="Dai X."/>
            <person name="Zhang X.H."/>
        </authorList>
    </citation>
    <scope>NUCLEOTIDE SEQUENCE [LARGE SCALE GENOMIC DNA]</scope>
    <source>
        <strain evidence="1 2">SW033</strain>
    </source>
</reference>
<dbReference type="EMBL" id="SIRS01000001">
    <property type="protein sequence ID" value="TBN19113.1"/>
    <property type="molecule type" value="Genomic_DNA"/>
</dbReference>
<accession>A0A4Q9FSY0</accession>
<name>A0A4Q9FSY0_9FLAO</name>
<evidence type="ECO:0000313" key="1">
    <source>
        <dbReference type="EMBL" id="TBN19113.1"/>
    </source>
</evidence>
<protein>
    <submittedName>
        <fullName evidence="1">Septum formation inhibitor Maf</fullName>
    </submittedName>
</protein>
<dbReference type="Proteomes" id="UP000292372">
    <property type="component" value="Unassembled WGS sequence"/>
</dbReference>
<keyword evidence="2" id="KW-1185">Reference proteome</keyword>
<sequence>MKIIQYYIVLGVFAFLITSCKKETKKDLLAVNTSMVQQKPVQPLSQEFKDYWYAGKAEISSYKLEQARYGEIREGTAVLIYVTEDFLPEIQVKADYQNKSNIPVLKLNATKNFNTGIYPYSIMQSTFYPVANNQHALKVSSSMQEWCGHVYAQLNNKEQFNIMSHSYFQAEADEQFKLNKTTLENELWAQLRINPKSLPTGNISVIPSFEYTRMKHVKIKAYQAEATLAENKYTLNYKNLDRTLAINFNPKFPYDIISWEETFKSGGKLLTTKATKLKTITSPYWQKNDNASAILRDTLQLN</sequence>